<evidence type="ECO:0000256" key="4">
    <source>
        <dbReference type="ARBA" id="ARBA00023163"/>
    </source>
</evidence>
<dbReference type="Gene3D" id="1.10.1740.10">
    <property type="match status" value="1"/>
</dbReference>
<dbReference type="InterPro" id="IPR007627">
    <property type="entry name" value="RNA_pol_sigma70_r2"/>
</dbReference>
<dbReference type="Pfam" id="PF08281">
    <property type="entry name" value="Sigma70_r4_2"/>
    <property type="match status" value="1"/>
</dbReference>
<evidence type="ECO:0000256" key="1">
    <source>
        <dbReference type="ARBA" id="ARBA00010641"/>
    </source>
</evidence>
<dbReference type="STRING" id="84698.SAMN04488528_100920"/>
<dbReference type="PANTHER" id="PTHR43133">
    <property type="entry name" value="RNA POLYMERASE ECF-TYPE SIGMA FACTO"/>
    <property type="match status" value="1"/>
</dbReference>
<accession>A0A1I0XPA1</accession>
<dbReference type="SUPFAM" id="SSF88946">
    <property type="entry name" value="Sigma2 domain of RNA polymerase sigma factors"/>
    <property type="match status" value="1"/>
</dbReference>
<evidence type="ECO:0000313" key="8">
    <source>
        <dbReference type="Proteomes" id="UP000198619"/>
    </source>
</evidence>
<dbReference type="InterPro" id="IPR039425">
    <property type="entry name" value="RNA_pol_sigma-70-like"/>
</dbReference>
<dbReference type="CDD" id="cd06171">
    <property type="entry name" value="Sigma70_r4"/>
    <property type="match status" value="1"/>
</dbReference>
<dbReference type="AlphaFoldDB" id="A0A1I0XPA1"/>
<feature type="domain" description="RNA polymerase sigma-70 region 2" evidence="5">
    <location>
        <begin position="25"/>
        <end position="78"/>
    </location>
</feature>
<dbReference type="InterPro" id="IPR036388">
    <property type="entry name" value="WH-like_DNA-bd_sf"/>
</dbReference>
<feature type="domain" description="RNA polymerase sigma factor 70 region 4 type 2" evidence="6">
    <location>
        <begin position="121"/>
        <end position="172"/>
    </location>
</feature>
<keyword evidence="4" id="KW-0804">Transcription</keyword>
<dbReference type="OrthoDB" id="9784984at2"/>
<dbReference type="Pfam" id="PF04542">
    <property type="entry name" value="Sigma70_r2"/>
    <property type="match status" value="1"/>
</dbReference>
<protein>
    <submittedName>
        <fullName evidence="7">RNA polymerase sigma-70 factor, ECF subfamily</fullName>
    </submittedName>
</protein>
<evidence type="ECO:0000256" key="3">
    <source>
        <dbReference type="ARBA" id="ARBA00023082"/>
    </source>
</evidence>
<dbReference type="GO" id="GO:0003677">
    <property type="term" value="F:DNA binding"/>
    <property type="evidence" value="ECO:0007669"/>
    <property type="project" value="InterPro"/>
</dbReference>
<dbReference type="Proteomes" id="UP000198619">
    <property type="component" value="Unassembled WGS sequence"/>
</dbReference>
<evidence type="ECO:0000259" key="6">
    <source>
        <dbReference type="Pfam" id="PF08281"/>
    </source>
</evidence>
<dbReference type="Gene3D" id="1.10.10.10">
    <property type="entry name" value="Winged helix-like DNA-binding domain superfamily/Winged helix DNA-binding domain"/>
    <property type="match status" value="1"/>
</dbReference>
<sequence>MDIQETIKRCQQGEKEAFQELLQTVEKKALATAYFLSGNRGIAEDILQETYMKCFMEINKLKDPRAFNTWFFKILVRTGWKMSKKQSILIPMEITSQNEDLFCDVNQGRKNAIDTYETKHIMQNAINNLSKNLKTVVILYYYNDMSIEEISKVTGCFKATVKSRLFYARAALKKQLETGFELENNLVEIKCKGV</sequence>
<reference evidence="7 8" key="1">
    <citation type="submission" date="2016-10" db="EMBL/GenBank/DDBJ databases">
        <authorList>
            <person name="de Groot N.N."/>
        </authorList>
    </citation>
    <scope>NUCLEOTIDE SEQUENCE [LARGE SCALE GENOMIC DNA]</scope>
    <source>
        <strain evidence="7 8">DSM 12271</strain>
    </source>
</reference>
<dbReference type="InterPro" id="IPR013325">
    <property type="entry name" value="RNA_pol_sigma_r2"/>
</dbReference>
<keyword evidence="8" id="KW-1185">Reference proteome</keyword>
<proteinExistence type="inferred from homology"/>
<gene>
    <name evidence="7" type="ORF">SAMN04488528_100920</name>
</gene>
<dbReference type="InterPro" id="IPR013249">
    <property type="entry name" value="RNA_pol_sigma70_r4_t2"/>
</dbReference>
<dbReference type="NCBIfam" id="TIGR02937">
    <property type="entry name" value="sigma70-ECF"/>
    <property type="match status" value="1"/>
</dbReference>
<evidence type="ECO:0000313" key="7">
    <source>
        <dbReference type="EMBL" id="SFB02286.1"/>
    </source>
</evidence>
<dbReference type="RefSeq" id="WP_090040179.1">
    <property type="nucleotide sequence ID" value="NZ_FOKI01000009.1"/>
</dbReference>
<evidence type="ECO:0000259" key="5">
    <source>
        <dbReference type="Pfam" id="PF04542"/>
    </source>
</evidence>
<comment type="similarity">
    <text evidence="1">Belongs to the sigma-70 factor family. ECF subfamily.</text>
</comment>
<dbReference type="SUPFAM" id="SSF88659">
    <property type="entry name" value="Sigma3 and sigma4 domains of RNA polymerase sigma factors"/>
    <property type="match status" value="1"/>
</dbReference>
<dbReference type="InterPro" id="IPR013324">
    <property type="entry name" value="RNA_pol_sigma_r3/r4-like"/>
</dbReference>
<dbReference type="InterPro" id="IPR014284">
    <property type="entry name" value="RNA_pol_sigma-70_dom"/>
</dbReference>
<evidence type="ECO:0000256" key="2">
    <source>
        <dbReference type="ARBA" id="ARBA00023015"/>
    </source>
</evidence>
<keyword evidence="2" id="KW-0805">Transcription regulation</keyword>
<dbReference type="GO" id="GO:0006352">
    <property type="term" value="P:DNA-templated transcription initiation"/>
    <property type="evidence" value="ECO:0007669"/>
    <property type="project" value="InterPro"/>
</dbReference>
<dbReference type="PANTHER" id="PTHR43133:SF51">
    <property type="entry name" value="RNA POLYMERASE SIGMA FACTOR"/>
    <property type="match status" value="1"/>
</dbReference>
<name>A0A1I0XPA1_9CLOT</name>
<keyword evidence="3" id="KW-0731">Sigma factor</keyword>
<dbReference type="GO" id="GO:0016987">
    <property type="term" value="F:sigma factor activity"/>
    <property type="evidence" value="ECO:0007669"/>
    <property type="project" value="UniProtKB-KW"/>
</dbReference>
<dbReference type="EMBL" id="FOKI01000009">
    <property type="protein sequence ID" value="SFB02286.1"/>
    <property type="molecule type" value="Genomic_DNA"/>
</dbReference>
<organism evidence="7 8">
    <name type="scientific">Clostridium frigidicarnis</name>
    <dbReference type="NCBI Taxonomy" id="84698"/>
    <lineage>
        <taxon>Bacteria</taxon>
        <taxon>Bacillati</taxon>
        <taxon>Bacillota</taxon>
        <taxon>Clostridia</taxon>
        <taxon>Eubacteriales</taxon>
        <taxon>Clostridiaceae</taxon>
        <taxon>Clostridium</taxon>
    </lineage>
</organism>